<protein>
    <submittedName>
        <fullName evidence="2">CbtA family protein</fullName>
    </submittedName>
</protein>
<keyword evidence="1" id="KW-0812">Transmembrane</keyword>
<name>A0ABW2SZT6_9ACTN</name>
<sequence length="241" mass="24907">MIRTLLLRGLLVGLVAGLIAAAFAYLLGEPNIDQAIALEEAASHAQSEAGHSHGEEALVSRSGQRAGLFLALALYGMSVGGVFSLVFAGLRGRIGPRSDAVLAATMAATAFVALVLVPFVKYPANPPAVGDPDTIGSRTVLYLVLVAIGLLSVAVGVACARKVPARPWLAGAAGFLVPVIVTLLVLPTVNEVPDGFPAQLLWDFRVSSLGTQLVLWSAIGVLYGIAVQRVVRRDALAAAPN</sequence>
<evidence type="ECO:0000313" key="3">
    <source>
        <dbReference type="Proteomes" id="UP001596514"/>
    </source>
</evidence>
<evidence type="ECO:0000313" key="2">
    <source>
        <dbReference type="EMBL" id="MFC7601602.1"/>
    </source>
</evidence>
<organism evidence="2 3">
    <name type="scientific">Streptosporangium amethystogenes subsp. fukuiense</name>
    <dbReference type="NCBI Taxonomy" id="698418"/>
    <lineage>
        <taxon>Bacteria</taxon>
        <taxon>Bacillati</taxon>
        <taxon>Actinomycetota</taxon>
        <taxon>Actinomycetes</taxon>
        <taxon>Streptosporangiales</taxon>
        <taxon>Streptosporangiaceae</taxon>
        <taxon>Streptosporangium</taxon>
    </lineage>
</organism>
<reference evidence="3" key="1">
    <citation type="journal article" date="2019" name="Int. J. Syst. Evol. Microbiol.">
        <title>The Global Catalogue of Microorganisms (GCM) 10K type strain sequencing project: providing services to taxonomists for standard genome sequencing and annotation.</title>
        <authorList>
            <consortium name="The Broad Institute Genomics Platform"/>
            <consortium name="The Broad Institute Genome Sequencing Center for Infectious Disease"/>
            <person name="Wu L."/>
            <person name="Ma J."/>
        </authorList>
    </citation>
    <scope>NUCLEOTIDE SEQUENCE [LARGE SCALE GENOMIC DNA]</scope>
    <source>
        <strain evidence="3">JCM 10083</strain>
    </source>
</reference>
<gene>
    <name evidence="2" type="ORF">ACFQVD_16035</name>
</gene>
<comment type="caution">
    <text evidence="2">The sequence shown here is derived from an EMBL/GenBank/DDBJ whole genome shotgun (WGS) entry which is preliminary data.</text>
</comment>
<keyword evidence="1" id="KW-0472">Membrane</keyword>
<accession>A0ABW2SZT6</accession>
<evidence type="ECO:0000256" key="1">
    <source>
        <dbReference type="SAM" id="Phobius"/>
    </source>
</evidence>
<feature type="transmembrane region" description="Helical" evidence="1">
    <location>
        <begin position="100"/>
        <end position="120"/>
    </location>
</feature>
<keyword evidence="3" id="KW-1185">Reference proteome</keyword>
<keyword evidence="1" id="KW-1133">Transmembrane helix</keyword>
<proteinExistence type="predicted"/>
<feature type="transmembrane region" description="Helical" evidence="1">
    <location>
        <begin position="206"/>
        <end position="226"/>
    </location>
</feature>
<dbReference type="RefSeq" id="WP_343968911.1">
    <property type="nucleotide sequence ID" value="NZ_BAAAGK010000067.1"/>
</dbReference>
<feature type="transmembrane region" description="Helical" evidence="1">
    <location>
        <begin position="68"/>
        <end position="88"/>
    </location>
</feature>
<dbReference type="Proteomes" id="UP001596514">
    <property type="component" value="Unassembled WGS sequence"/>
</dbReference>
<dbReference type="EMBL" id="JBHTEE010000001">
    <property type="protein sequence ID" value="MFC7601602.1"/>
    <property type="molecule type" value="Genomic_DNA"/>
</dbReference>
<feature type="transmembrane region" description="Helical" evidence="1">
    <location>
        <begin position="140"/>
        <end position="160"/>
    </location>
</feature>
<dbReference type="Pfam" id="PF09490">
    <property type="entry name" value="CbtA"/>
    <property type="match status" value="1"/>
</dbReference>
<dbReference type="InterPro" id="IPR012666">
    <property type="entry name" value="CbtA_put"/>
</dbReference>
<feature type="transmembrane region" description="Helical" evidence="1">
    <location>
        <begin position="167"/>
        <end position="186"/>
    </location>
</feature>